<gene>
    <name evidence="1" type="ORF">CYJ21_006685</name>
</gene>
<dbReference type="Proteomes" id="UP000234197">
    <property type="component" value="Unassembled WGS sequence"/>
</dbReference>
<comment type="caution">
    <text evidence="1">The sequence shown here is derived from an EMBL/GenBank/DDBJ whole genome shotgun (WGS) entry which is preliminary data.</text>
</comment>
<proteinExistence type="predicted"/>
<keyword evidence="2" id="KW-1185">Reference proteome</keyword>
<name>A0ABV0ICM1_VEIPA</name>
<evidence type="ECO:0000313" key="2">
    <source>
        <dbReference type="Proteomes" id="UP000234197"/>
    </source>
</evidence>
<accession>A0ABV0ICM1</accession>
<organism evidence="1 2">
    <name type="scientific">Veillonella parvula</name>
    <name type="common">Staphylococcus parvulus</name>
    <dbReference type="NCBI Taxonomy" id="29466"/>
    <lineage>
        <taxon>Bacteria</taxon>
        <taxon>Bacillati</taxon>
        <taxon>Bacillota</taxon>
        <taxon>Negativicutes</taxon>
        <taxon>Veillonellales</taxon>
        <taxon>Veillonellaceae</taxon>
        <taxon>Veillonella</taxon>
    </lineage>
</organism>
<sequence>MLNLKKYLQARIKFIKSDIDYANKENVIRNRYACYELADVAYMADLADLYDEFLEMYYRLYFKAADMKQKGE</sequence>
<protein>
    <submittedName>
        <fullName evidence="1">Uncharacterized protein</fullName>
    </submittedName>
</protein>
<reference evidence="1 2" key="2">
    <citation type="submission" date="2024-04" db="EMBL/GenBank/DDBJ databases">
        <title>Na.</title>
        <authorList>
            <person name="Choi B."/>
        </authorList>
    </citation>
    <scope>NUCLEOTIDE SEQUENCE [LARGE SCALE GENOMIC DNA]</scope>
    <source>
        <strain evidence="1 2">UMB0138</strain>
    </source>
</reference>
<dbReference type="RefSeq" id="WP_101928755.1">
    <property type="nucleotide sequence ID" value="NZ_PKHW01000004.1"/>
</dbReference>
<dbReference type="EMBL" id="PKMC02000007">
    <property type="protein sequence ID" value="MEO9178631.1"/>
    <property type="molecule type" value="Genomic_DNA"/>
</dbReference>
<reference evidence="2" key="1">
    <citation type="submission" date="2017-12" db="EMBL/GenBank/DDBJ databases">
        <title>Phylogenetic diversity of female urinary microbiome.</title>
        <authorList>
            <person name="Thomas-White K."/>
            <person name="Wolfe A.J."/>
        </authorList>
    </citation>
    <scope>NUCLEOTIDE SEQUENCE [LARGE SCALE GENOMIC DNA]</scope>
    <source>
        <strain evidence="2">UMB0138</strain>
    </source>
</reference>
<evidence type="ECO:0000313" key="1">
    <source>
        <dbReference type="EMBL" id="MEO9178631.1"/>
    </source>
</evidence>